<dbReference type="Proteomes" id="UP001234178">
    <property type="component" value="Unassembled WGS sequence"/>
</dbReference>
<evidence type="ECO:0000313" key="2">
    <source>
        <dbReference type="Proteomes" id="UP001234178"/>
    </source>
</evidence>
<evidence type="ECO:0000313" key="1">
    <source>
        <dbReference type="EMBL" id="KAK4018296.1"/>
    </source>
</evidence>
<gene>
    <name evidence="1" type="ORF">OUZ56_000357</name>
</gene>
<reference evidence="1 2" key="1">
    <citation type="journal article" date="2023" name="Nucleic Acids Res.">
        <title>The hologenome of Daphnia magna reveals possible DNA methylation and microbiome-mediated evolution of the host genome.</title>
        <authorList>
            <person name="Chaturvedi A."/>
            <person name="Li X."/>
            <person name="Dhandapani V."/>
            <person name="Marshall H."/>
            <person name="Kissane S."/>
            <person name="Cuenca-Cambronero M."/>
            <person name="Asole G."/>
            <person name="Calvet F."/>
            <person name="Ruiz-Romero M."/>
            <person name="Marangio P."/>
            <person name="Guigo R."/>
            <person name="Rago D."/>
            <person name="Mirbahai L."/>
            <person name="Eastwood N."/>
            <person name="Colbourne J.K."/>
            <person name="Zhou J."/>
            <person name="Mallon E."/>
            <person name="Orsini L."/>
        </authorList>
    </citation>
    <scope>NUCLEOTIDE SEQUENCE [LARGE SCALE GENOMIC DNA]</scope>
    <source>
        <strain evidence="1">LRV0_1</strain>
    </source>
</reference>
<keyword evidence="2" id="KW-1185">Reference proteome</keyword>
<protein>
    <submittedName>
        <fullName evidence="1">Uncharacterized protein</fullName>
    </submittedName>
</protein>
<proteinExistence type="predicted"/>
<comment type="caution">
    <text evidence="1">The sequence shown here is derived from an EMBL/GenBank/DDBJ whole genome shotgun (WGS) entry which is preliminary data.</text>
</comment>
<organism evidence="1 2">
    <name type="scientific">Daphnia magna</name>
    <dbReference type="NCBI Taxonomy" id="35525"/>
    <lineage>
        <taxon>Eukaryota</taxon>
        <taxon>Metazoa</taxon>
        <taxon>Ecdysozoa</taxon>
        <taxon>Arthropoda</taxon>
        <taxon>Crustacea</taxon>
        <taxon>Branchiopoda</taxon>
        <taxon>Diplostraca</taxon>
        <taxon>Cladocera</taxon>
        <taxon>Anomopoda</taxon>
        <taxon>Daphniidae</taxon>
        <taxon>Daphnia</taxon>
    </lineage>
</organism>
<sequence>MILETNETYRNDDTRTQSGCRWFNAPTILGLVGRKNSNVIAPSTNGSRIYCCLFNINALKLLPTFLSFNAQQSQALIVALLAGRQSEGKGLFDANGPSVKLIDFLDSYLFIGAPAGRGVNRTP</sequence>
<accession>A0ABQ9ZZN1</accession>
<name>A0ABQ9ZZN1_9CRUS</name>
<dbReference type="EMBL" id="JAOYFB010000036">
    <property type="protein sequence ID" value="KAK4018296.1"/>
    <property type="molecule type" value="Genomic_DNA"/>
</dbReference>